<gene>
    <name evidence="2" type="ORF">TGDOM2_213480</name>
</gene>
<evidence type="ECO:0000256" key="1">
    <source>
        <dbReference type="SAM" id="MobiDB-lite"/>
    </source>
</evidence>
<name>A0A086K7D7_TOXGO</name>
<feature type="compositionally biased region" description="Basic and acidic residues" evidence="1">
    <location>
        <begin position="951"/>
        <end position="968"/>
    </location>
</feature>
<feature type="compositionally biased region" description="Polar residues" evidence="1">
    <location>
        <begin position="198"/>
        <end position="213"/>
    </location>
</feature>
<feature type="compositionally biased region" description="Basic and acidic residues" evidence="1">
    <location>
        <begin position="997"/>
        <end position="1006"/>
    </location>
</feature>
<evidence type="ECO:0000313" key="3">
    <source>
        <dbReference type="Proteomes" id="UP000028837"/>
    </source>
</evidence>
<feature type="compositionally biased region" description="Basic and acidic residues" evidence="1">
    <location>
        <begin position="1025"/>
        <end position="1035"/>
    </location>
</feature>
<dbReference type="EMBL" id="AHZU02000781">
    <property type="protein sequence ID" value="KFG40305.1"/>
    <property type="molecule type" value="Genomic_DNA"/>
</dbReference>
<dbReference type="OrthoDB" id="10373189at2759"/>
<dbReference type="AlphaFoldDB" id="A0A086K7D7"/>
<sequence length="1087" mass="119965">MNDALLAAASDTFSRIFTTVHEEHASAGGLTALKAVSEELKQSRRFVLAVVHLDRWFKEHPERREDLIRPAGILDCLLFKPQHTPLTPLPPGICFEIKFRRTRFATPVFDFAPMVAVVRPFLRGVVGPSDESRESWQRSREAAAMNLFESIADEVQNFQGGSRLHLTASRLVRLLVRADFRLASYTCLASDFESMQTDGSVEWQQGRGSTGSDHSGEKDGDAASPPERHSGDPEAMGGLEKQKQETESALPIPQLEAECARTWERLGVFGEGSSELRTALLEAAVTLAHAALSKAGETAEGQEGIDKLAALEEAFNQQLFDIDLFSLVGQVLQERPELLQHVAPDSDLLLFVDRNEMRRSSRQSSVQRGADGDGSDRAGAGLEQLNQASSTAFGEAFQALLNASGASGENFEASIKDLSTTLLPSLESAAIEMRSKLLLVSVNAHTVESLFVSVSRLRFLTKYIFFLEKQGFLDRLQDQKKAGCIREQTRAEREVSQSLIMLSNSPHAASDMKRMLDDLVGSGIQRNMDAFLEAVSPGDRREPRLLRESFLRLRPLFSRFVNIQAMQVWLQAHPHVIENLPRTGVLFFQVPLLNPLQEGKGPVVPGTRSVSPRGFLLFGLANYSRHFHLIEPYCREGDLPPDDIASQTEWVQTVTSTLNMAYGRLKADYSIYLVYPKAHAEPMLRCLISTETSLIRFSFLARQTPALLEAGSPFHRLMEYHSRVVALCWETLGFYGPMAEDTRDMLLRHVLQPDDARIQASLRANAEGSFSERLRQQRIAIIKRLQHMQLLTLLSEWMQANPSVLQNPYLATDSVLLAAILDASPERRQGTHQGAVGSGFDTDDSDTEASRPVEAKARRHGRSRLWRPSAPRHGSGASSSTPRRAARPSKSSQPPSLGPQRHSRARGSDSATETAGAPPEGERGSAEGKGRTETPAQTAADASESEQEAVELGRQEPTDRSDGDKAGGVDEQQEETPSPLRQEEVDAALALMLLSLPKDRPVEERSSIPLQDVGGMQSEGTPMDGSREEQARDSTRSTSGISAYDAHVPEAEHEDVDLLGWDQPLDLSMRRRRSRGDGEEGPMDLGR</sequence>
<feature type="region of interest" description="Disordered" evidence="1">
    <location>
        <begin position="360"/>
        <end position="380"/>
    </location>
</feature>
<feature type="compositionally biased region" description="Basic and acidic residues" evidence="1">
    <location>
        <begin position="920"/>
        <end position="932"/>
    </location>
</feature>
<evidence type="ECO:0000313" key="2">
    <source>
        <dbReference type="EMBL" id="KFG40305.1"/>
    </source>
</evidence>
<feature type="compositionally biased region" description="Basic and acidic residues" evidence="1">
    <location>
        <begin position="214"/>
        <end position="232"/>
    </location>
</feature>
<accession>A0A086K7D7</accession>
<feature type="region of interest" description="Disordered" evidence="1">
    <location>
        <begin position="828"/>
        <end position="1087"/>
    </location>
</feature>
<dbReference type="Proteomes" id="UP000028837">
    <property type="component" value="Unassembled WGS sequence"/>
</dbReference>
<feature type="compositionally biased region" description="Low complexity" evidence="1">
    <location>
        <begin position="875"/>
        <end position="895"/>
    </location>
</feature>
<protein>
    <submittedName>
        <fullName evidence="2">Uncharacterized protein</fullName>
    </submittedName>
</protein>
<dbReference type="VEuPathDB" id="ToxoDB:TGDOM2_213480"/>
<proteinExistence type="predicted"/>
<reference evidence="2 3" key="1">
    <citation type="submission" date="2014-02" db="EMBL/GenBank/DDBJ databases">
        <authorList>
            <person name="Sibley D."/>
            <person name="Venepally P."/>
            <person name="Karamycheva S."/>
            <person name="Hadjithomas M."/>
            <person name="Khan A."/>
            <person name="Brunk B."/>
            <person name="Roos D."/>
            <person name="Caler E."/>
            <person name="Lorenzi H."/>
        </authorList>
    </citation>
    <scope>NUCLEOTIDE SEQUENCE [LARGE SCALE GENOMIC DNA]</scope>
    <source>
        <strain evidence="2 3">GAB2-2007-GAL-DOM2</strain>
    </source>
</reference>
<organism evidence="2 3">
    <name type="scientific">Toxoplasma gondii GAB2-2007-GAL-DOM2</name>
    <dbReference type="NCBI Taxonomy" id="1130820"/>
    <lineage>
        <taxon>Eukaryota</taxon>
        <taxon>Sar</taxon>
        <taxon>Alveolata</taxon>
        <taxon>Apicomplexa</taxon>
        <taxon>Conoidasida</taxon>
        <taxon>Coccidia</taxon>
        <taxon>Eucoccidiorida</taxon>
        <taxon>Eimeriorina</taxon>
        <taxon>Sarcocystidae</taxon>
        <taxon>Toxoplasma</taxon>
    </lineage>
</organism>
<comment type="caution">
    <text evidence="2">The sequence shown here is derived from an EMBL/GenBank/DDBJ whole genome shotgun (WGS) entry which is preliminary data.</text>
</comment>
<feature type="region of interest" description="Disordered" evidence="1">
    <location>
        <begin position="198"/>
        <end position="253"/>
    </location>
</feature>